<keyword evidence="4" id="KW-1185">Reference proteome</keyword>
<dbReference type="AlphaFoldDB" id="A0A562YES1"/>
<dbReference type="PROSITE" id="PS50088">
    <property type="entry name" value="ANK_REPEAT"/>
    <property type="match status" value="1"/>
</dbReference>
<accession>A0A562YES1</accession>
<dbReference type="Pfam" id="PF12796">
    <property type="entry name" value="Ank_2"/>
    <property type="match status" value="1"/>
</dbReference>
<feature type="chain" id="PRO_5022781120" evidence="2">
    <location>
        <begin position="22"/>
        <end position="134"/>
    </location>
</feature>
<dbReference type="SMART" id="SM00248">
    <property type="entry name" value="ANK"/>
    <property type="match status" value="2"/>
</dbReference>
<comment type="caution">
    <text evidence="3">The sequence shown here is derived from an EMBL/GenBank/DDBJ whole genome shotgun (WGS) entry which is preliminary data.</text>
</comment>
<dbReference type="RefSeq" id="WP_133356028.1">
    <property type="nucleotide sequence ID" value="NZ_SMZJ02000003.1"/>
</dbReference>
<evidence type="ECO:0000256" key="2">
    <source>
        <dbReference type="SAM" id="SignalP"/>
    </source>
</evidence>
<dbReference type="InterPro" id="IPR052801">
    <property type="entry name" value="Ankyrin-EF-hand"/>
</dbReference>
<gene>
    <name evidence="3" type="ORF">E1J38_004735</name>
</gene>
<reference evidence="3 4" key="2">
    <citation type="submission" date="2019-07" db="EMBL/GenBank/DDBJ databases">
        <title>Seonamhaeicola sp. W255 draft genome.</title>
        <authorList>
            <person name="Zhang X.-Y."/>
            <person name="Zhang R."/>
            <person name="Zhong Y.-L."/>
            <person name="Du Z.-J."/>
        </authorList>
    </citation>
    <scope>NUCLEOTIDE SEQUENCE [LARGE SCALE GENOMIC DNA]</scope>
    <source>
        <strain evidence="3 4">W255</strain>
    </source>
</reference>
<dbReference type="Gene3D" id="1.25.40.20">
    <property type="entry name" value="Ankyrin repeat-containing domain"/>
    <property type="match status" value="1"/>
</dbReference>
<reference evidence="3 4" key="1">
    <citation type="submission" date="2019-03" db="EMBL/GenBank/DDBJ databases">
        <authorList>
            <person name="Zhong Y.L."/>
        </authorList>
    </citation>
    <scope>NUCLEOTIDE SEQUENCE [LARGE SCALE GENOMIC DNA]</scope>
    <source>
        <strain evidence="3 4">W255</strain>
    </source>
</reference>
<evidence type="ECO:0000313" key="3">
    <source>
        <dbReference type="EMBL" id="TWO33206.1"/>
    </source>
</evidence>
<dbReference type="PANTHER" id="PTHR24127">
    <property type="entry name" value="ANKYRIN REPEAT AND EF-HAND DOMAIN-CONTAINING PROTEIN 1"/>
    <property type="match status" value="1"/>
</dbReference>
<keyword evidence="2" id="KW-0732">Signal</keyword>
<dbReference type="SUPFAM" id="SSF48403">
    <property type="entry name" value="Ankyrin repeat"/>
    <property type="match status" value="1"/>
</dbReference>
<proteinExistence type="predicted"/>
<dbReference type="PROSITE" id="PS50297">
    <property type="entry name" value="ANK_REP_REGION"/>
    <property type="match status" value="1"/>
</dbReference>
<sequence>MKKTIITTVLAVCIAVVSVNASSTTSTIDTNSYYEYFFKVNSFCVSIAKGDFDTVKKLIERGADVNERSNGMTPAMYAAKFNRTEILKLLIDKGANLKLRSTNKNYTAAKYAELHGAHEAAALIKKNLKKKKKK</sequence>
<protein>
    <submittedName>
        <fullName evidence="3">Ankyrin repeat domain-containing protein</fullName>
    </submittedName>
</protein>
<dbReference type="OrthoDB" id="1374157at2"/>
<dbReference type="EMBL" id="SMZJ02000003">
    <property type="protein sequence ID" value="TWO33206.1"/>
    <property type="molecule type" value="Genomic_DNA"/>
</dbReference>
<feature type="repeat" description="ANK" evidence="1">
    <location>
        <begin position="70"/>
        <end position="102"/>
    </location>
</feature>
<feature type="signal peptide" evidence="2">
    <location>
        <begin position="1"/>
        <end position="21"/>
    </location>
</feature>
<dbReference type="InterPro" id="IPR036770">
    <property type="entry name" value="Ankyrin_rpt-contain_sf"/>
</dbReference>
<dbReference type="InterPro" id="IPR002110">
    <property type="entry name" value="Ankyrin_rpt"/>
</dbReference>
<name>A0A562YES1_9FLAO</name>
<keyword evidence="1" id="KW-0040">ANK repeat</keyword>
<evidence type="ECO:0000313" key="4">
    <source>
        <dbReference type="Proteomes" id="UP000295814"/>
    </source>
</evidence>
<dbReference type="Proteomes" id="UP000295814">
    <property type="component" value="Unassembled WGS sequence"/>
</dbReference>
<dbReference type="PANTHER" id="PTHR24127:SF1">
    <property type="entry name" value="ANKYRIN REPEAT AND EF-HAND DOMAIN-CONTAINING PROTEIN 1"/>
    <property type="match status" value="1"/>
</dbReference>
<organism evidence="3 4">
    <name type="scientific">Seonamhaeicola sediminis</name>
    <dbReference type="NCBI Taxonomy" id="2528206"/>
    <lineage>
        <taxon>Bacteria</taxon>
        <taxon>Pseudomonadati</taxon>
        <taxon>Bacteroidota</taxon>
        <taxon>Flavobacteriia</taxon>
        <taxon>Flavobacteriales</taxon>
        <taxon>Flavobacteriaceae</taxon>
    </lineage>
</organism>
<evidence type="ECO:0000256" key="1">
    <source>
        <dbReference type="PROSITE-ProRule" id="PRU00023"/>
    </source>
</evidence>